<dbReference type="GO" id="GO:0003730">
    <property type="term" value="F:mRNA 3'-UTR binding"/>
    <property type="evidence" value="ECO:0007669"/>
    <property type="project" value="TreeGrafter"/>
</dbReference>
<protein>
    <recommendedName>
        <fullName evidence="5">PUM-HD domain-containing protein</fullName>
    </recommendedName>
</protein>
<feature type="region of interest" description="Disordered" evidence="3">
    <location>
        <begin position="1"/>
        <end position="29"/>
    </location>
</feature>
<keyword evidence="1" id="KW-0677">Repeat</keyword>
<dbReference type="PROSITE" id="PS50302">
    <property type="entry name" value="PUM"/>
    <property type="match status" value="1"/>
</dbReference>
<dbReference type="Gene3D" id="1.25.10.10">
    <property type="entry name" value="Leucine-rich Repeat Variant"/>
    <property type="match status" value="1"/>
</dbReference>
<feature type="repeat" description="Pumilio" evidence="2">
    <location>
        <begin position="154"/>
        <end position="192"/>
    </location>
</feature>
<name>A0A7S4QD99_9DINO</name>
<sequence>MSWRFSGSSKRGAPCETGRCPQSTASSCSWRPRPMVAGPWCWPWRSLGRRRLRRWWWSCGGTCVRFRWRDATTWLPSVFLMVTASSVWWRALPLFQVVVMLPLGLSGFVAEELLGKVPVVARHHLGSRLLCRVLESQLRGGGGRAEAAAQVVNELLESQAVAALSRHSYGHRVVRAVLEHGLPSQRSWAIAQLRGDLLRNALHPRASGIMLRALHHCCLEDRRAMAEELLRSPSSLLLLAASRSGPRVLPQALAQVPEEVSKRALRQIRCFDVELQATKHGGRILELLSHTQGSSASLVKSRVERLQLAGCVA</sequence>
<accession>A0A7S4QD99</accession>
<dbReference type="InterPro" id="IPR011989">
    <property type="entry name" value="ARM-like"/>
</dbReference>
<dbReference type="AlphaFoldDB" id="A0A7S4QD99"/>
<dbReference type="PANTHER" id="PTHR12537">
    <property type="entry name" value="RNA BINDING PROTEIN PUMILIO-RELATED"/>
    <property type="match status" value="1"/>
</dbReference>
<proteinExistence type="predicted"/>
<evidence type="ECO:0000256" key="3">
    <source>
        <dbReference type="SAM" id="MobiDB-lite"/>
    </source>
</evidence>
<organism evidence="4">
    <name type="scientific">Alexandrium monilatum</name>
    <dbReference type="NCBI Taxonomy" id="311494"/>
    <lineage>
        <taxon>Eukaryota</taxon>
        <taxon>Sar</taxon>
        <taxon>Alveolata</taxon>
        <taxon>Dinophyceae</taxon>
        <taxon>Gonyaulacales</taxon>
        <taxon>Pyrocystaceae</taxon>
        <taxon>Alexandrium</taxon>
    </lineage>
</organism>
<reference evidence="4" key="1">
    <citation type="submission" date="2021-01" db="EMBL/GenBank/DDBJ databases">
        <authorList>
            <person name="Corre E."/>
            <person name="Pelletier E."/>
            <person name="Niang G."/>
            <person name="Scheremetjew M."/>
            <person name="Finn R."/>
            <person name="Kale V."/>
            <person name="Holt S."/>
            <person name="Cochrane G."/>
            <person name="Meng A."/>
            <person name="Brown T."/>
            <person name="Cohen L."/>
        </authorList>
    </citation>
    <scope>NUCLEOTIDE SEQUENCE</scope>
    <source>
        <strain evidence="4">CCMP3105</strain>
    </source>
</reference>
<evidence type="ECO:0008006" key="5">
    <source>
        <dbReference type="Google" id="ProtNLM"/>
    </source>
</evidence>
<evidence type="ECO:0000313" key="4">
    <source>
        <dbReference type="EMBL" id="CAE4577953.1"/>
    </source>
</evidence>
<dbReference type="EMBL" id="HBNR01025869">
    <property type="protein sequence ID" value="CAE4577953.1"/>
    <property type="molecule type" value="Transcribed_RNA"/>
</dbReference>
<dbReference type="InterPro" id="IPR001313">
    <property type="entry name" value="Pumilio_RNA-bd_rpt"/>
</dbReference>
<dbReference type="PANTHER" id="PTHR12537:SF12">
    <property type="entry name" value="MATERNAL PROTEIN PUMILIO"/>
    <property type="match status" value="1"/>
</dbReference>
<feature type="compositionally biased region" description="Polar residues" evidence="3">
    <location>
        <begin position="20"/>
        <end position="29"/>
    </location>
</feature>
<evidence type="ECO:0000256" key="1">
    <source>
        <dbReference type="ARBA" id="ARBA00022737"/>
    </source>
</evidence>
<dbReference type="GO" id="GO:0000288">
    <property type="term" value="P:nuclear-transcribed mRNA catabolic process, deadenylation-dependent decay"/>
    <property type="evidence" value="ECO:0007669"/>
    <property type="project" value="TreeGrafter"/>
</dbReference>
<gene>
    <name evidence="4" type="ORF">AMON00008_LOCUS17435</name>
</gene>
<dbReference type="SUPFAM" id="SSF48371">
    <property type="entry name" value="ARM repeat"/>
    <property type="match status" value="1"/>
</dbReference>
<dbReference type="GO" id="GO:0005737">
    <property type="term" value="C:cytoplasm"/>
    <property type="evidence" value="ECO:0007669"/>
    <property type="project" value="TreeGrafter"/>
</dbReference>
<evidence type="ECO:0000256" key="2">
    <source>
        <dbReference type="PROSITE-ProRule" id="PRU00317"/>
    </source>
</evidence>
<dbReference type="InterPro" id="IPR016024">
    <property type="entry name" value="ARM-type_fold"/>
</dbReference>